<reference evidence="1 2" key="1">
    <citation type="submission" date="2024-02" db="EMBL/GenBank/DDBJ databases">
        <title>New thermophilic sulfur-oxidizing bacteria from a hot springs of the Uzon caldera (Kamchatka, Russia).</title>
        <authorList>
            <person name="Dukat A.M."/>
            <person name="Elcheninov A.G."/>
            <person name="Frolov E.N."/>
        </authorList>
    </citation>
    <scope>NUCLEOTIDE SEQUENCE [LARGE SCALE GENOMIC DNA]</scope>
    <source>
        <strain evidence="1 2">AK1</strain>
    </source>
</reference>
<evidence type="ECO:0000313" key="1">
    <source>
        <dbReference type="EMBL" id="MEO1767629.1"/>
    </source>
</evidence>
<gene>
    <name evidence="1" type="primary">cas6</name>
    <name evidence="1" type="ORF">V6E02_10450</name>
</gene>
<keyword evidence="2" id="KW-1185">Reference proteome</keyword>
<organism evidence="1 2">
    <name type="scientific">Thiobacter aerophilum</name>
    <dbReference type="NCBI Taxonomy" id="3121275"/>
    <lineage>
        <taxon>Bacteria</taxon>
        <taxon>Pseudomonadati</taxon>
        <taxon>Pseudomonadota</taxon>
        <taxon>Betaproteobacteria</taxon>
        <taxon>Burkholderiales</taxon>
        <taxon>Thiobacteraceae</taxon>
        <taxon>Thiobacter</taxon>
    </lineage>
</organism>
<dbReference type="Proteomes" id="UP001482231">
    <property type="component" value="Unassembled WGS sequence"/>
</dbReference>
<comment type="caution">
    <text evidence="1">The sequence shown here is derived from an EMBL/GenBank/DDBJ whole genome shotgun (WGS) entry which is preliminary data.</text>
</comment>
<proteinExistence type="predicted"/>
<accession>A0ABV0EGC7</accession>
<name>A0ABV0EGC7_9BURK</name>
<dbReference type="InterPro" id="IPR014174">
    <property type="entry name" value="CRISPR-assoc_prot_Cas6/Cmx6"/>
</dbReference>
<dbReference type="NCBIfam" id="TIGR02807">
    <property type="entry name" value="cas6_cmx6"/>
    <property type="match status" value="1"/>
</dbReference>
<dbReference type="EMBL" id="JBAJEX010000009">
    <property type="protein sequence ID" value="MEO1767629.1"/>
    <property type="molecule type" value="Genomic_DNA"/>
</dbReference>
<evidence type="ECO:0000313" key="2">
    <source>
        <dbReference type="Proteomes" id="UP001482231"/>
    </source>
</evidence>
<protein>
    <submittedName>
        <fullName evidence="1">Type I-MYXAN CRISPR-associated protein Cas6/Cmx6</fullName>
    </submittedName>
</protein>
<sequence length="210" mass="23247">MADEGFVAPVVDEAAVTDVQFELKGRGLPQDHGLLLYRALRELAPWIAQEDLLAIHPIQGADVGGGRLMLNRRAKLVIRVPRERVEDILQLSGRSFELAGERFQIGAGKVRPLTLHTPLYAHLVTTGSADEKAFADDIIRLLDELKVDTRFILGRRQALTTERGTEYGYSVMLHGLPIEHAIMIQQRGLGTNRKLGCGIFIPHKSITPVS</sequence>
<dbReference type="Pfam" id="PF09559">
    <property type="entry name" value="Cas6"/>
    <property type="match status" value="1"/>
</dbReference>
<dbReference type="RefSeq" id="WP_347308742.1">
    <property type="nucleotide sequence ID" value="NZ_JBAJEX010000009.1"/>
</dbReference>